<keyword evidence="3" id="KW-1185">Reference proteome</keyword>
<accession>A0A4R1PW85</accession>
<sequence>MKTILLNTFKQLSVLLTSTDKTTQTILRILAAVFGGYALTASVMAALALLLPWPKVDILFFLSFLPALIYPAALLWVFAVPTAQRAWRDVLLVTLAAAILALVAARLS</sequence>
<organism evidence="2 3">
    <name type="scientific">Anaerospora hongkongensis</name>
    <dbReference type="NCBI Taxonomy" id="244830"/>
    <lineage>
        <taxon>Bacteria</taxon>
        <taxon>Bacillati</taxon>
        <taxon>Bacillota</taxon>
        <taxon>Negativicutes</taxon>
        <taxon>Selenomonadales</taxon>
        <taxon>Sporomusaceae</taxon>
        <taxon>Anaerospora</taxon>
    </lineage>
</organism>
<proteinExistence type="predicted"/>
<dbReference type="AlphaFoldDB" id="A0A4R1PW85"/>
<name>A0A4R1PW85_9FIRM</name>
<keyword evidence="1" id="KW-0812">Transmembrane</keyword>
<dbReference type="OrthoDB" id="1684279at2"/>
<dbReference type="RefSeq" id="WP_132081493.1">
    <property type="nucleotide sequence ID" value="NZ_SLUI01000008.1"/>
</dbReference>
<evidence type="ECO:0000313" key="3">
    <source>
        <dbReference type="Proteomes" id="UP000295063"/>
    </source>
</evidence>
<dbReference type="Proteomes" id="UP000295063">
    <property type="component" value="Unassembled WGS sequence"/>
</dbReference>
<feature type="transmembrane region" description="Helical" evidence="1">
    <location>
        <begin position="90"/>
        <end position="107"/>
    </location>
</feature>
<dbReference type="EMBL" id="SLUI01000008">
    <property type="protein sequence ID" value="TCL36596.1"/>
    <property type="molecule type" value="Genomic_DNA"/>
</dbReference>
<gene>
    <name evidence="2" type="ORF">EV210_108251</name>
</gene>
<reference evidence="2 3" key="1">
    <citation type="submission" date="2019-03" db="EMBL/GenBank/DDBJ databases">
        <title>Genomic Encyclopedia of Type Strains, Phase IV (KMG-IV): sequencing the most valuable type-strain genomes for metagenomic binning, comparative biology and taxonomic classification.</title>
        <authorList>
            <person name="Goeker M."/>
        </authorList>
    </citation>
    <scope>NUCLEOTIDE SEQUENCE [LARGE SCALE GENOMIC DNA]</scope>
    <source>
        <strain evidence="2 3">DSM 15969</strain>
    </source>
</reference>
<feature type="transmembrane region" description="Helical" evidence="1">
    <location>
        <begin position="29"/>
        <end position="52"/>
    </location>
</feature>
<keyword evidence="1" id="KW-0472">Membrane</keyword>
<evidence type="ECO:0000256" key="1">
    <source>
        <dbReference type="SAM" id="Phobius"/>
    </source>
</evidence>
<comment type="caution">
    <text evidence="2">The sequence shown here is derived from an EMBL/GenBank/DDBJ whole genome shotgun (WGS) entry which is preliminary data.</text>
</comment>
<evidence type="ECO:0000313" key="2">
    <source>
        <dbReference type="EMBL" id="TCL36596.1"/>
    </source>
</evidence>
<keyword evidence="1" id="KW-1133">Transmembrane helix</keyword>
<feature type="transmembrane region" description="Helical" evidence="1">
    <location>
        <begin position="58"/>
        <end position="78"/>
    </location>
</feature>
<protein>
    <submittedName>
        <fullName evidence="2">Uncharacterized protein DUF3649</fullName>
    </submittedName>
</protein>